<sequence length="154" mass="16400">MAHGHPVWTSSSSSIPCSLALAEGLSFIFCRVSTPMAASMHELAGRRSIYSLLGLPGVLLPRLGAPASSFSLARFLTRASPDADTASLTSPRHSITAARHAVCATLSSLAFLVLANFLRRFSATTSSAPVSRARLVFGSSPRILRKRKLQCFGR</sequence>
<dbReference type="HOGENOM" id="CLU_1689291_0_0_1"/>
<name>C0PJH2_MAIZE</name>
<evidence type="ECO:0000313" key="1">
    <source>
        <dbReference type="EMBL" id="ACN35338.1"/>
    </source>
</evidence>
<reference evidence="1" key="1">
    <citation type="journal article" date="2009" name="PLoS Genet.">
        <title>Sequencing, mapping, and analysis of 27,455 maize full-length cDNAs.</title>
        <authorList>
            <person name="Soderlund C."/>
            <person name="Descour A."/>
            <person name="Kudrna D."/>
            <person name="Bomhoff M."/>
            <person name="Boyd L."/>
            <person name="Currie J."/>
            <person name="Angelova A."/>
            <person name="Collura K."/>
            <person name="Wissotski M."/>
            <person name="Ashley E."/>
            <person name="Morrow D."/>
            <person name="Fernandes J."/>
            <person name="Walbot V."/>
            <person name="Yu Y."/>
        </authorList>
    </citation>
    <scope>NUCLEOTIDE SEQUENCE</scope>
    <source>
        <strain evidence="1">B73</strain>
    </source>
</reference>
<protein>
    <submittedName>
        <fullName evidence="1">Uncharacterized protein</fullName>
    </submittedName>
</protein>
<dbReference type="EMBL" id="BT068441">
    <property type="protein sequence ID" value="ACN35338.1"/>
    <property type="molecule type" value="mRNA"/>
</dbReference>
<proteinExistence type="evidence at transcript level"/>
<dbReference type="AlphaFoldDB" id="C0PJH2"/>
<accession>C0PJH2</accession>
<organism evidence="1">
    <name type="scientific">Zea mays</name>
    <name type="common">Maize</name>
    <dbReference type="NCBI Taxonomy" id="4577"/>
    <lineage>
        <taxon>Eukaryota</taxon>
        <taxon>Viridiplantae</taxon>
        <taxon>Streptophyta</taxon>
        <taxon>Embryophyta</taxon>
        <taxon>Tracheophyta</taxon>
        <taxon>Spermatophyta</taxon>
        <taxon>Magnoliopsida</taxon>
        <taxon>Liliopsida</taxon>
        <taxon>Poales</taxon>
        <taxon>Poaceae</taxon>
        <taxon>PACMAD clade</taxon>
        <taxon>Panicoideae</taxon>
        <taxon>Andropogonodae</taxon>
        <taxon>Andropogoneae</taxon>
        <taxon>Tripsacinae</taxon>
        <taxon>Zea</taxon>
    </lineage>
</organism>